<evidence type="ECO:0000313" key="7">
    <source>
        <dbReference type="Proteomes" id="UP000516370"/>
    </source>
</evidence>
<dbReference type="GO" id="GO:1990281">
    <property type="term" value="C:efflux pump complex"/>
    <property type="evidence" value="ECO:0007669"/>
    <property type="project" value="TreeGrafter"/>
</dbReference>
<dbReference type="GO" id="GO:0015562">
    <property type="term" value="F:efflux transmembrane transporter activity"/>
    <property type="evidence" value="ECO:0007669"/>
    <property type="project" value="TreeGrafter"/>
</dbReference>
<feature type="domain" description="Multidrug resistance protein MdtA-like barrel-sandwich hybrid" evidence="4">
    <location>
        <begin position="67"/>
        <end position="190"/>
    </location>
</feature>
<dbReference type="KEGG" id="mard:IBG28_18480"/>
<dbReference type="Gene3D" id="1.10.287.470">
    <property type="entry name" value="Helix hairpin bin"/>
    <property type="match status" value="1"/>
</dbReference>
<dbReference type="PROSITE" id="PS51257">
    <property type="entry name" value="PROKAR_LIPOPROTEIN"/>
    <property type="match status" value="1"/>
</dbReference>
<dbReference type="InterPro" id="IPR058649">
    <property type="entry name" value="CzcB_C"/>
</dbReference>
<dbReference type="OrthoDB" id="1185083at2"/>
<dbReference type="NCBIfam" id="TIGR01730">
    <property type="entry name" value="RND_mfp"/>
    <property type="match status" value="1"/>
</dbReference>
<dbReference type="Gene3D" id="2.40.420.20">
    <property type="match status" value="1"/>
</dbReference>
<dbReference type="RefSeq" id="WP_111606758.1">
    <property type="nucleotide sequence ID" value="NZ_BMLJ01000009.1"/>
</dbReference>
<dbReference type="EMBL" id="CP061081">
    <property type="protein sequence ID" value="QNT05616.1"/>
    <property type="molecule type" value="Genomic_DNA"/>
</dbReference>
<dbReference type="InterPro" id="IPR058625">
    <property type="entry name" value="MdtA-like_BSH"/>
</dbReference>
<dbReference type="Pfam" id="PF25917">
    <property type="entry name" value="BSH_RND"/>
    <property type="match status" value="1"/>
</dbReference>
<evidence type="ECO:0000259" key="4">
    <source>
        <dbReference type="Pfam" id="PF25917"/>
    </source>
</evidence>
<dbReference type="InterPro" id="IPR006143">
    <property type="entry name" value="RND_pump_MFP"/>
</dbReference>
<feature type="chain" id="PRO_5028843740" evidence="3">
    <location>
        <begin position="26"/>
        <end position="371"/>
    </location>
</feature>
<organism evidence="6 7">
    <name type="scientific">Marinomonas arctica</name>
    <dbReference type="NCBI Taxonomy" id="383750"/>
    <lineage>
        <taxon>Bacteria</taxon>
        <taxon>Pseudomonadati</taxon>
        <taxon>Pseudomonadota</taxon>
        <taxon>Gammaproteobacteria</taxon>
        <taxon>Oceanospirillales</taxon>
        <taxon>Oceanospirillaceae</taxon>
        <taxon>Marinomonas</taxon>
    </lineage>
</organism>
<name>A0A7H1J550_9GAMM</name>
<keyword evidence="2" id="KW-0175">Coiled coil</keyword>
<dbReference type="Gene3D" id="2.40.30.170">
    <property type="match status" value="1"/>
</dbReference>
<evidence type="ECO:0000256" key="1">
    <source>
        <dbReference type="ARBA" id="ARBA00009477"/>
    </source>
</evidence>
<evidence type="ECO:0000313" key="6">
    <source>
        <dbReference type="EMBL" id="QNT05616.1"/>
    </source>
</evidence>
<proteinExistence type="inferred from homology"/>
<reference evidence="6 7" key="1">
    <citation type="submission" date="2020-09" db="EMBL/GenBank/DDBJ databases">
        <title>Complete genome sequence of an Arctic sea ice bacterium Marinomonas arctica BSI20414.</title>
        <authorList>
            <person name="Liao L."/>
            <person name="Chen B."/>
        </authorList>
    </citation>
    <scope>NUCLEOTIDE SEQUENCE [LARGE SCALE GENOMIC DNA]</scope>
    <source>
        <strain evidence="6 7">BSI20414</strain>
    </source>
</reference>
<dbReference type="Proteomes" id="UP000516370">
    <property type="component" value="Chromosome"/>
</dbReference>
<dbReference type="PANTHER" id="PTHR30469:SF20">
    <property type="entry name" value="EFFLUX RND TRANSPORTER PERIPLASMIC ADAPTOR SUBUNIT"/>
    <property type="match status" value="1"/>
</dbReference>
<evidence type="ECO:0000256" key="3">
    <source>
        <dbReference type="SAM" id="SignalP"/>
    </source>
</evidence>
<evidence type="ECO:0000259" key="5">
    <source>
        <dbReference type="Pfam" id="PF25975"/>
    </source>
</evidence>
<feature type="domain" description="CzcB-like C-terminal circularly permuted SH3-like" evidence="5">
    <location>
        <begin position="290"/>
        <end position="356"/>
    </location>
</feature>
<keyword evidence="7" id="KW-1185">Reference proteome</keyword>
<gene>
    <name evidence="6" type="ORF">IBG28_18480</name>
</gene>
<comment type="similarity">
    <text evidence="1">Belongs to the membrane fusion protein (MFP) (TC 8.A.1) family.</text>
</comment>
<accession>A0A7H1J550</accession>
<protein>
    <submittedName>
        <fullName evidence="6">Efflux RND transporter periplasmic adaptor subunit</fullName>
    </submittedName>
</protein>
<dbReference type="Pfam" id="PF25975">
    <property type="entry name" value="CzcB_C"/>
    <property type="match status" value="1"/>
</dbReference>
<evidence type="ECO:0000256" key="2">
    <source>
        <dbReference type="SAM" id="Coils"/>
    </source>
</evidence>
<dbReference type="SUPFAM" id="SSF111369">
    <property type="entry name" value="HlyD-like secretion proteins"/>
    <property type="match status" value="1"/>
</dbReference>
<feature type="signal peptide" evidence="3">
    <location>
        <begin position="1"/>
        <end position="25"/>
    </location>
</feature>
<dbReference type="PANTHER" id="PTHR30469">
    <property type="entry name" value="MULTIDRUG RESISTANCE PROTEIN MDTA"/>
    <property type="match status" value="1"/>
</dbReference>
<keyword evidence="3" id="KW-0732">Signal</keyword>
<dbReference type="Gene3D" id="2.40.50.100">
    <property type="match status" value="1"/>
</dbReference>
<sequence>MKCVKRSKLIIGVTFAASLFLTACSSDQNDDAVVEKDIVRPVKLITIESTDAINIRRFPAELKASEEADLAFRVGGQLMQLNVVSGQRVKKGELLASLDPTDFKLQVELAQANQYLADAQFKRIQTIFKQNATTKSEYDSAKASLDQANNALQSAKNQMQYTQVFAPFDGVIASVDTENFQYVSATQTLMHIQNIDNLDVEFQVPESLVVSIKSTKSDYRAKVVVDVAPEEELYGTYKEHNTTPDNTTMAYDVTLKLIRQGKTVNTLLPGMTANVDLDLSAILGTKKHITVPVEAVLRHEDTNTGQSSSTVWVFNGETNKLEARTVTLGSLQGNNVEIISGLNAGEQIVAAGVYSLTDTMQVRPWTRERGL</sequence>
<feature type="coiled-coil region" evidence="2">
    <location>
        <begin position="131"/>
        <end position="158"/>
    </location>
</feature>
<dbReference type="AlphaFoldDB" id="A0A7H1J550"/>